<organism evidence="5 6">
    <name type="scientific">Candidatus Roizmanbacteria bacterium CG_4_9_14_0_2_um_filter_39_13</name>
    <dbReference type="NCBI Taxonomy" id="1974839"/>
    <lineage>
        <taxon>Bacteria</taxon>
        <taxon>Candidatus Roizmaniibacteriota</taxon>
    </lineage>
</organism>
<evidence type="ECO:0000259" key="4">
    <source>
        <dbReference type="Pfam" id="PF01872"/>
    </source>
</evidence>
<protein>
    <recommendedName>
        <fullName evidence="4">Bacterial bifunctional deaminase-reductase C-terminal domain-containing protein</fullName>
    </recommendedName>
</protein>
<comment type="pathway">
    <text evidence="1">Cofactor biosynthesis; riboflavin biosynthesis.</text>
</comment>
<dbReference type="Pfam" id="PF01872">
    <property type="entry name" value="RibD_C"/>
    <property type="match status" value="1"/>
</dbReference>
<accession>A0A2M8EXA5</accession>
<dbReference type="GO" id="GO:0009231">
    <property type="term" value="P:riboflavin biosynthetic process"/>
    <property type="evidence" value="ECO:0007669"/>
    <property type="project" value="InterPro"/>
</dbReference>
<keyword evidence="3" id="KW-0560">Oxidoreductase</keyword>
<dbReference type="InterPro" id="IPR002734">
    <property type="entry name" value="RibDG_C"/>
</dbReference>
<dbReference type="GO" id="GO:0008703">
    <property type="term" value="F:5-amino-6-(5-phosphoribosylamino)uracil reductase activity"/>
    <property type="evidence" value="ECO:0007669"/>
    <property type="project" value="InterPro"/>
</dbReference>
<dbReference type="SUPFAM" id="SSF53597">
    <property type="entry name" value="Dihydrofolate reductase-like"/>
    <property type="match status" value="1"/>
</dbReference>
<evidence type="ECO:0000313" key="5">
    <source>
        <dbReference type="EMBL" id="PJC30493.1"/>
    </source>
</evidence>
<keyword evidence="2" id="KW-0521">NADP</keyword>
<dbReference type="PANTHER" id="PTHR38011:SF7">
    <property type="entry name" value="2,5-DIAMINO-6-RIBOSYLAMINO-4(3H)-PYRIMIDINONE 5'-PHOSPHATE REDUCTASE"/>
    <property type="match status" value="1"/>
</dbReference>
<dbReference type="InterPro" id="IPR024072">
    <property type="entry name" value="DHFR-like_dom_sf"/>
</dbReference>
<dbReference type="InterPro" id="IPR050765">
    <property type="entry name" value="Riboflavin_Biosynth_HTPR"/>
</dbReference>
<evidence type="ECO:0000256" key="3">
    <source>
        <dbReference type="ARBA" id="ARBA00023002"/>
    </source>
</evidence>
<reference evidence="6" key="1">
    <citation type="submission" date="2017-09" db="EMBL/GenBank/DDBJ databases">
        <title>Depth-based differentiation of microbial function through sediment-hosted aquifers and enrichment of novel symbionts in the deep terrestrial subsurface.</title>
        <authorList>
            <person name="Probst A.J."/>
            <person name="Ladd B."/>
            <person name="Jarett J.K."/>
            <person name="Geller-Mcgrath D.E."/>
            <person name="Sieber C.M.K."/>
            <person name="Emerson J.B."/>
            <person name="Anantharaman K."/>
            <person name="Thomas B.C."/>
            <person name="Malmstrom R."/>
            <person name="Stieglmeier M."/>
            <person name="Klingl A."/>
            <person name="Woyke T."/>
            <person name="Ryan C.M."/>
            <person name="Banfield J.F."/>
        </authorList>
    </citation>
    <scope>NUCLEOTIDE SEQUENCE [LARGE SCALE GENOMIC DNA]</scope>
</reference>
<dbReference type="PANTHER" id="PTHR38011">
    <property type="entry name" value="DIHYDROFOLATE REDUCTASE FAMILY PROTEIN (AFU_ORTHOLOGUE AFUA_8G06820)"/>
    <property type="match status" value="1"/>
</dbReference>
<feature type="domain" description="Bacterial bifunctional deaminase-reductase C-terminal" evidence="4">
    <location>
        <begin position="18"/>
        <end position="255"/>
    </location>
</feature>
<dbReference type="EMBL" id="PFSC01000136">
    <property type="protein sequence ID" value="PJC30493.1"/>
    <property type="molecule type" value="Genomic_DNA"/>
</dbReference>
<evidence type="ECO:0000256" key="2">
    <source>
        <dbReference type="ARBA" id="ARBA00022857"/>
    </source>
</evidence>
<dbReference type="Proteomes" id="UP000231383">
    <property type="component" value="Unassembled WGS sequence"/>
</dbReference>
<gene>
    <name evidence="5" type="ORF">CO051_05385</name>
</gene>
<evidence type="ECO:0000313" key="6">
    <source>
        <dbReference type="Proteomes" id="UP000231383"/>
    </source>
</evidence>
<evidence type="ECO:0000256" key="1">
    <source>
        <dbReference type="ARBA" id="ARBA00005104"/>
    </source>
</evidence>
<comment type="caution">
    <text evidence="5">The sequence shown here is derived from an EMBL/GenBank/DDBJ whole genome shotgun (WGS) entry which is preliminary data.</text>
</comment>
<sequence length="263" mass="30025">MQFQPFSFQKPDGRPFFFTSFVSTIDGKIIVKEKGYWPIGTKEDYNYFTYLRAHADAIVDAKNTAVMFGKYTIKTLHSEIFQEFRKELGKEGLPEYIVLTSNPDEALTEALENEHGFETKILTVENAELSSEIEKVSNVVRCHPEAQPKDPVNNQVDLDSSHSLRMTNKRKRVSVQNLVDYLNSREYKNVFIDGGPTLVAQLLQEEVLDEVHLTIAPKIFGSLPGKTLTMVEGMLFPPEEIPQFNLTSVDRIGDDEVVLRYQR</sequence>
<dbReference type="Gene3D" id="3.40.430.10">
    <property type="entry name" value="Dihydrofolate Reductase, subunit A"/>
    <property type="match status" value="1"/>
</dbReference>
<name>A0A2M8EXA5_9BACT</name>
<proteinExistence type="predicted"/>
<dbReference type="AlphaFoldDB" id="A0A2M8EXA5"/>